<dbReference type="PANTHER" id="PTHR38645">
    <property type="entry name" value="CHROMOSOME 9, WHOLE GENOME SHOTGUN SEQUENCE"/>
    <property type="match status" value="1"/>
</dbReference>
<gene>
    <name evidence="2" type="ORF">CANARDRAFT_27511</name>
</gene>
<accession>A0A1E4T3D2</accession>
<reference evidence="3" key="1">
    <citation type="submission" date="2016-04" db="EMBL/GenBank/DDBJ databases">
        <title>Comparative genomics of biotechnologically important yeasts.</title>
        <authorList>
            <consortium name="DOE Joint Genome Institute"/>
            <person name="Riley R."/>
            <person name="Haridas S."/>
            <person name="Wolfe K.H."/>
            <person name="Lopes M.R."/>
            <person name="Hittinger C.T."/>
            <person name="Goker M."/>
            <person name="Salamov A."/>
            <person name="Wisecaver J."/>
            <person name="Long T.M."/>
            <person name="Aerts A.L."/>
            <person name="Barry K."/>
            <person name="Choi C."/>
            <person name="Clum A."/>
            <person name="Coughlan A.Y."/>
            <person name="Deshpande S."/>
            <person name="Douglass A.P."/>
            <person name="Hanson S.J."/>
            <person name="Klenk H.-P."/>
            <person name="Labutti K."/>
            <person name="Lapidus A."/>
            <person name="Lindquist E."/>
            <person name="Lipzen A."/>
            <person name="Meier-Kolthoff J.P."/>
            <person name="Ohm R.A."/>
            <person name="Otillar R.P."/>
            <person name="Pangilinan J."/>
            <person name="Peng Y."/>
            <person name="Rokas A."/>
            <person name="Rosa C.A."/>
            <person name="Scheuner C."/>
            <person name="Sibirny A.A."/>
            <person name="Slot J.C."/>
            <person name="Stielow J.B."/>
            <person name="Sun H."/>
            <person name="Kurtzman C.P."/>
            <person name="Blackwell M."/>
            <person name="Grigoriev I.V."/>
            <person name="Jeffries T.W."/>
        </authorList>
    </citation>
    <scope>NUCLEOTIDE SEQUENCE [LARGE SCALE GENOMIC DNA]</scope>
    <source>
        <strain evidence="3">NRRL YB-2248</strain>
    </source>
</reference>
<protein>
    <submittedName>
        <fullName evidence="2">Uncharacterized protein</fullName>
    </submittedName>
</protein>
<dbReference type="AlphaFoldDB" id="A0A1E4T3D2"/>
<name>A0A1E4T3D2_9ASCO</name>
<dbReference type="OrthoDB" id="21418at2759"/>
<keyword evidence="3" id="KW-1185">Reference proteome</keyword>
<feature type="compositionally biased region" description="Low complexity" evidence="1">
    <location>
        <begin position="181"/>
        <end position="192"/>
    </location>
</feature>
<feature type="compositionally biased region" description="Low complexity" evidence="1">
    <location>
        <begin position="146"/>
        <end position="167"/>
    </location>
</feature>
<sequence>MDLSNLSSNLPLSRSIDDDSMDQINKELSNEFKIGARSIAALYRLSNTKNSLVKAKGYLNCLDDLLNILDNDQTITTLDDFKTVLLNKKFEITGHEESNVKSSLNDLPTKPSPSTSTSSPVDVPSSAPVSLPSLPDDSVSRPIVATSSSSTQNSLHSSSSPSLDQSSATDLSQGIPSNYKFDPSSSSATQSPFSFPLSKLPLSIQHNFKYYNSSKLKQHQQQQQQQNHQQQQQNSNSHSLKKLSNLSDTSTSIDFGDILSNSNLHHHQEQLNNGIIDDETVFDDFDDNDEGEIMLVDDHHQLKRRIADNHSSKRFKH</sequence>
<feature type="compositionally biased region" description="Low complexity" evidence="1">
    <location>
        <begin position="219"/>
        <end position="243"/>
    </location>
</feature>
<evidence type="ECO:0000256" key="1">
    <source>
        <dbReference type="SAM" id="MobiDB-lite"/>
    </source>
</evidence>
<feature type="region of interest" description="Disordered" evidence="1">
    <location>
        <begin position="98"/>
        <end position="192"/>
    </location>
</feature>
<evidence type="ECO:0000313" key="2">
    <source>
        <dbReference type="EMBL" id="ODV86259.1"/>
    </source>
</evidence>
<dbReference type="EMBL" id="KV453850">
    <property type="protein sequence ID" value="ODV86259.1"/>
    <property type="molecule type" value="Genomic_DNA"/>
</dbReference>
<proteinExistence type="predicted"/>
<organism evidence="2 3">
    <name type="scientific">[Candida] arabinofermentans NRRL YB-2248</name>
    <dbReference type="NCBI Taxonomy" id="983967"/>
    <lineage>
        <taxon>Eukaryota</taxon>
        <taxon>Fungi</taxon>
        <taxon>Dikarya</taxon>
        <taxon>Ascomycota</taxon>
        <taxon>Saccharomycotina</taxon>
        <taxon>Pichiomycetes</taxon>
        <taxon>Pichiales</taxon>
        <taxon>Pichiaceae</taxon>
        <taxon>Ogataea</taxon>
        <taxon>Ogataea/Candida clade</taxon>
    </lineage>
</organism>
<evidence type="ECO:0000313" key="3">
    <source>
        <dbReference type="Proteomes" id="UP000094801"/>
    </source>
</evidence>
<feature type="region of interest" description="Disordered" evidence="1">
    <location>
        <begin position="214"/>
        <end position="243"/>
    </location>
</feature>
<feature type="compositionally biased region" description="Low complexity" evidence="1">
    <location>
        <begin position="106"/>
        <end position="137"/>
    </location>
</feature>
<dbReference type="PANTHER" id="PTHR38645:SF1">
    <property type="entry name" value="YALI0F12243P"/>
    <property type="match status" value="1"/>
</dbReference>
<dbReference type="Proteomes" id="UP000094801">
    <property type="component" value="Unassembled WGS sequence"/>
</dbReference>